<dbReference type="InterPro" id="IPR002477">
    <property type="entry name" value="Peptidoglycan-bd-like"/>
</dbReference>
<feature type="chain" id="PRO_5039115600" description="Transglutaminase-like domain-containing protein" evidence="1">
    <location>
        <begin position="35"/>
        <end position="828"/>
    </location>
</feature>
<evidence type="ECO:0000259" key="2">
    <source>
        <dbReference type="SMART" id="SM00460"/>
    </source>
</evidence>
<dbReference type="InterPro" id="IPR036366">
    <property type="entry name" value="PGBDSf"/>
</dbReference>
<dbReference type="Gene3D" id="3.80.10.10">
    <property type="entry name" value="Ribonuclease Inhibitor"/>
    <property type="match status" value="1"/>
</dbReference>
<feature type="signal peptide" evidence="1">
    <location>
        <begin position="1"/>
        <end position="34"/>
    </location>
</feature>
<feature type="domain" description="Transglutaminase-like" evidence="2">
    <location>
        <begin position="291"/>
        <end position="361"/>
    </location>
</feature>
<reference evidence="3 4" key="1">
    <citation type="submission" date="2018-08" db="EMBL/GenBank/DDBJ databases">
        <title>Murine metabolic-syndrome-specific gut microbial biobank.</title>
        <authorList>
            <person name="Liu C."/>
        </authorList>
    </citation>
    <scope>NUCLEOTIDE SEQUENCE [LARGE SCALE GENOMIC DNA]</scope>
    <source>
        <strain evidence="3 4">28</strain>
    </source>
</reference>
<dbReference type="SMART" id="SM00460">
    <property type="entry name" value="TGc"/>
    <property type="match status" value="1"/>
</dbReference>
<dbReference type="InterPro" id="IPR002931">
    <property type="entry name" value="Transglutaminase-like"/>
</dbReference>
<dbReference type="Gene3D" id="3.10.620.30">
    <property type="match status" value="1"/>
</dbReference>
<dbReference type="InterPro" id="IPR032675">
    <property type="entry name" value="LRR_dom_sf"/>
</dbReference>
<dbReference type="Pfam" id="PF01471">
    <property type="entry name" value="PG_binding_1"/>
    <property type="match status" value="1"/>
</dbReference>
<dbReference type="SUPFAM" id="SSF54001">
    <property type="entry name" value="Cysteine proteinases"/>
    <property type="match status" value="1"/>
</dbReference>
<dbReference type="EMBL" id="QXWK01000008">
    <property type="protein sequence ID" value="NBH60981.1"/>
    <property type="molecule type" value="Genomic_DNA"/>
</dbReference>
<name>A0A845QIQ0_9FIRM</name>
<dbReference type="PANTHER" id="PTHR33490">
    <property type="entry name" value="BLR5614 PROTEIN-RELATED"/>
    <property type="match status" value="1"/>
</dbReference>
<dbReference type="Pfam" id="PF01841">
    <property type="entry name" value="Transglut_core"/>
    <property type="match status" value="1"/>
</dbReference>
<evidence type="ECO:0000256" key="1">
    <source>
        <dbReference type="SAM" id="SignalP"/>
    </source>
</evidence>
<protein>
    <recommendedName>
        <fullName evidence="2">Transglutaminase-like domain-containing protein</fullName>
    </recommendedName>
</protein>
<dbReference type="InterPro" id="IPR013783">
    <property type="entry name" value="Ig-like_fold"/>
</dbReference>
<evidence type="ECO:0000313" key="4">
    <source>
        <dbReference type="Proteomes" id="UP000446866"/>
    </source>
</evidence>
<evidence type="ECO:0000313" key="3">
    <source>
        <dbReference type="EMBL" id="NBH60981.1"/>
    </source>
</evidence>
<dbReference type="Proteomes" id="UP000446866">
    <property type="component" value="Unassembled WGS sequence"/>
</dbReference>
<gene>
    <name evidence="3" type="ORF">D0435_04855</name>
</gene>
<dbReference type="Gene3D" id="2.60.40.10">
    <property type="entry name" value="Immunoglobulins"/>
    <property type="match status" value="1"/>
</dbReference>
<dbReference type="InterPro" id="IPR036365">
    <property type="entry name" value="PGBD-like_sf"/>
</dbReference>
<keyword evidence="1" id="KW-0732">Signal</keyword>
<dbReference type="Gene3D" id="1.10.101.10">
    <property type="entry name" value="PGBD-like superfamily/PGBD"/>
    <property type="match status" value="1"/>
</dbReference>
<dbReference type="InterPro" id="IPR038765">
    <property type="entry name" value="Papain-like_cys_pep_sf"/>
</dbReference>
<dbReference type="PANTHER" id="PTHR33490:SF3">
    <property type="entry name" value="CONSERVED INTEGRAL MEMBRANE PROTEIN"/>
    <property type="match status" value="1"/>
</dbReference>
<dbReference type="RefSeq" id="WP_160201258.1">
    <property type="nucleotide sequence ID" value="NZ_QXWK01000008.1"/>
</dbReference>
<comment type="caution">
    <text evidence="3">The sequence shown here is derived from an EMBL/GenBank/DDBJ whole genome shotgun (WGS) entry which is preliminary data.</text>
</comment>
<dbReference type="AlphaFoldDB" id="A0A845QIQ0"/>
<keyword evidence="4" id="KW-1185">Reference proteome</keyword>
<organism evidence="3 4">
    <name type="scientific">Anaerotruncus colihominis</name>
    <dbReference type="NCBI Taxonomy" id="169435"/>
    <lineage>
        <taxon>Bacteria</taxon>
        <taxon>Bacillati</taxon>
        <taxon>Bacillota</taxon>
        <taxon>Clostridia</taxon>
        <taxon>Eubacteriales</taxon>
        <taxon>Oscillospiraceae</taxon>
        <taxon>Anaerotruncus</taxon>
    </lineage>
</organism>
<sequence length="828" mass="95418">MKTFKKKQPFLLIVILIFSLILTFLFPTSGFAAAKDTVEKPHTSKSFQSSATMENDYCKATVKGKKMIIEFKTMLPAVQFRIALYGVVPKRCFTNLDTFTAAQNVDQTASGQPIYGFTQTIDFSKKKIKDGQYFLYISRIQDENDVYERHPNNGGLYRNLVFNLTKGTPEIYRYDDIMVENQRIKDIGASYQTDWYLDETLSDIRFTLKIPSTNVYKEMTPYKIHFMREMSDLITADAISDYDKLLKIYEYVAGEFYYDTIAYITHSFQYANPYDNLYNHVNKIPSANSDNQGRVATTCQGYAAIFLSLARAQGIPTRFVFGHRASSPLNNWETEQNIGKKDHWWVESYVDGRWIFIDPTIGTSNKYNKNTGEWQYYGLCSYTFFDPSDEQIAVSHIYHNIYPEKRFGYLITDQYEISKLAAFLNAKTGNLSNGKIMNSNYTQWDKTTWGDGFKANFMTNAYGKTSQIQWSNKGFQGSADFSGFKELKLFSMHHNKLEHVDLSNCPNLETIRLYNNNLKSISLENTKQLKTANITTDNRLKDARLYANHKNIHIYAGNNGAFQLKYDAKNTKKLEVIFKADIGYKASGIYNGGGKKLTSNSSGYCTNPDFHNYEIRFELNPNSYCYYLYEGRNDAIYFSYIQAVQKRLKELDYYNGSIDGIYSAALTEAVENFQHVNGITTTGKIGINTWRVLFNISAKKMPTDKIMEQIKAIHNQHIIGEIAQVKGKKDKVVLTWQLKKPINIKPDSYQIWKSTKFDSGYRKLGSTEKCRFINASNLKKGYRYYYKIRGLKDINGKDYHTQWEYLDIKILSKISKPATPSNPDGEKV</sequence>
<proteinExistence type="predicted"/>
<dbReference type="SUPFAM" id="SSF52058">
    <property type="entry name" value="L domain-like"/>
    <property type="match status" value="1"/>
</dbReference>
<dbReference type="SUPFAM" id="SSF47090">
    <property type="entry name" value="PGBD-like"/>
    <property type="match status" value="1"/>
</dbReference>
<accession>A0A845QIQ0</accession>